<evidence type="ECO:0000313" key="8">
    <source>
        <dbReference type="EMBL" id="MDW8801805.1"/>
    </source>
</evidence>
<feature type="transmembrane region" description="Helical" evidence="6">
    <location>
        <begin position="148"/>
        <end position="171"/>
    </location>
</feature>
<protein>
    <submittedName>
        <fullName evidence="8">YitT family protein</fullName>
    </submittedName>
</protein>
<name>A0ABU4JUI5_9CLOT</name>
<dbReference type="CDD" id="cd16380">
    <property type="entry name" value="YitT_C"/>
    <property type="match status" value="1"/>
</dbReference>
<dbReference type="Pfam" id="PF10035">
    <property type="entry name" value="DUF2179"/>
    <property type="match status" value="1"/>
</dbReference>
<feature type="domain" description="DUF2179" evidence="7">
    <location>
        <begin position="226"/>
        <end position="280"/>
    </location>
</feature>
<dbReference type="InterPro" id="IPR051461">
    <property type="entry name" value="UPF0750_membrane"/>
</dbReference>
<feature type="transmembrane region" description="Helical" evidence="6">
    <location>
        <begin position="177"/>
        <end position="199"/>
    </location>
</feature>
<keyword evidence="3 6" id="KW-0812">Transmembrane</keyword>
<proteinExistence type="predicted"/>
<dbReference type="Proteomes" id="UP001281656">
    <property type="component" value="Unassembled WGS sequence"/>
</dbReference>
<keyword evidence="2" id="KW-1003">Cell membrane</keyword>
<dbReference type="PANTHER" id="PTHR33545">
    <property type="entry name" value="UPF0750 MEMBRANE PROTEIN YITT-RELATED"/>
    <property type="match status" value="1"/>
</dbReference>
<dbReference type="PANTHER" id="PTHR33545:SF5">
    <property type="entry name" value="UPF0750 MEMBRANE PROTEIN YITT"/>
    <property type="match status" value="1"/>
</dbReference>
<comment type="caution">
    <text evidence="8">The sequence shown here is derived from an EMBL/GenBank/DDBJ whole genome shotgun (WGS) entry which is preliminary data.</text>
</comment>
<evidence type="ECO:0000256" key="1">
    <source>
        <dbReference type="ARBA" id="ARBA00004651"/>
    </source>
</evidence>
<dbReference type="RefSeq" id="WP_318798243.1">
    <property type="nucleotide sequence ID" value="NZ_JARUJP010000012.1"/>
</dbReference>
<organism evidence="8 9">
    <name type="scientific">Clostridium tanneri</name>
    <dbReference type="NCBI Taxonomy" id="3037988"/>
    <lineage>
        <taxon>Bacteria</taxon>
        <taxon>Bacillati</taxon>
        <taxon>Bacillota</taxon>
        <taxon>Clostridia</taxon>
        <taxon>Eubacteriales</taxon>
        <taxon>Clostridiaceae</taxon>
        <taxon>Clostridium</taxon>
    </lineage>
</organism>
<gene>
    <name evidence="8" type="ORF">P8V03_11670</name>
</gene>
<feature type="transmembrane region" description="Helical" evidence="6">
    <location>
        <begin position="12"/>
        <end position="31"/>
    </location>
</feature>
<evidence type="ECO:0000256" key="6">
    <source>
        <dbReference type="SAM" id="Phobius"/>
    </source>
</evidence>
<evidence type="ECO:0000256" key="2">
    <source>
        <dbReference type="ARBA" id="ARBA00022475"/>
    </source>
</evidence>
<keyword evidence="5 6" id="KW-0472">Membrane</keyword>
<evidence type="ECO:0000259" key="7">
    <source>
        <dbReference type="Pfam" id="PF10035"/>
    </source>
</evidence>
<dbReference type="InterPro" id="IPR019264">
    <property type="entry name" value="DUF2179"/>
</dbReference>
<keyword evidence="4 6" id="KW-1133">Transmembrane helix</keyword>
<comment type="subcellular location">
    <subcellularLocation>
        <location evidence="1">Cell membrane</location>
        <topology evidence="1">Multi-pass membrane protein</topology>
    </subcellularLocation>
</comment>
<accession>A0ABU4JUI5</accession>
<dbReference type="InterPro" id="IPR003740">
    <property type="entry name" value="YitT"/>
</dbReference>
<dbReference type="EMBL" id="JARUJP010000012">
    <property type="protein sequence ID" value="MDW8801805.1"/>
    <property type="molecule type" value="Genomic_DNA"/>
</dbReference>
<feature type="transmembrane region" description="Helical" evidence="6">
    <location>
        <begin position="58"/>
        <end position="75"/>
    </location>
</feature>
<dbReference type="Gene3D" id="3.30.70.120">
    <property type="match status" value="1"/>
</dbReference>
<dbReference type="InterPro" id="IPR015867">
    <property type="entry name" value="N-reg_PII/ATP_PRibTrfase_C"/>
</dbReference>
<evidence type="ECO:0000256" key="3">
    <source>
        <dbReference type="ARBA" id="ARBA00022692"/>
    </source>
</evidence>
<evidence type="ECO:0000256" key="4">
    <source>
        <dbReference type="ARBA" id="ARBA00022989"/>
    </source>
</evidence>
<evidence type="ECO:0000256" key="5">
    <source>
        <dbReference type="ARBA" id="ARBA00023136"/>
    </source>
</evidence>
<dbReference type="PIRSF" id="PIRSF006483">
    <property type="entry name" value="Membrane_protein_YitT"/>
    <property type="match status" value="1"/>
</dbReference>
<feature type="transmembrane region" description="Helical" evidence="6">
    <location>
        <begin position="109"/>
        <end position="128"/>
    </location>
</feature>
<sequence>MKKIDCKKLTLDLLFLIAGCILCAFATTSILKTNGLITGGITGVSIIIDKLLHVKYTYIYYALSILVLTIAWVTLGKREGLKIITLSLLFPVILIVFDRLKVSSIQGDLMLASIYYGIISGLGCGLILKRGFSFGGTDTLAKILHHKIFPFISISEILLGIDAVIIISSAIIYGMNIAMYAVISEIIFMKAIDTVLFGFGSKKVQIEIISDKHEEITDYILHKIKRGVSTYQIRGGYMNQTRIKLVTICSPRESMLIKRFIANKDVNAFVNVISVISVWGKGVGFDSLIDDV</sequence>
<feature type="transmembrane region" description="Helical" evidence="6">
    <location>
        <begin position="80"/>
        <end position="97"/>
    </location>
</feature>
<evidence type="ECO:0000313" key="9">
    <source>
        <dbReference type="Proteomes" id="UP001281656"/>
    </source>
</evidence>
<reference evidence="8 9" key="1">
    <citation type="submission" date="2023-04" db="EMBL/GenBank/DDBJ databases">
        <title>Clostridium tannerae sp. nov., isolated from the fecal material of an alpaca.</title>
        <authorList>
            <person name="Miller S."/>
            <person name="Hendry M."/>
            <person name="King J."/>
            <person name="Sankaranarayanan K."/>
            <person name="Lawson P.A."/>
        </authorList>
    </citation>
    <scope>NUCLEOTIDE SEQUENCE [LARGE SCALE GENOMIC DNA]</scope>
    <source>
        <strain evidence="8 9">A1-XYC3</strain>
    </source>
</reference>
<dbReference type="Pfam" id="PF02588">
    <property type="entry name" value="YitT_membrane"/>
    <property type="match status" value="1"/>
</dbReference>
<keyword evidence="9" id="KW-1185">Reference proteome</keyword>